<proteinExistence type="predicted"/>
<evidence type="ECO:0008006" key="3">
    <source>
        <dbReference type="Google" id="ProtNLM"/>
    </source>
</evidence>
<reference evidence="2" key="1">
    <citation type="journal article" date="2019" name="Int. J. Syst. Evol. Microbiol.">
        <title>The Global Catalogue of Microorganisms (GCM) 10K type strain sequencing project: providing services to taxonomists for standard genome sequencing and annotation.</title>
        <authorList>
            <consortium name="The Broad Institute Genomics Platform"/>
            <consortium name="The Broad Institute Genome Sequencing Center for Infectious Disease"/>
            <person name="Wu L."/>
            <person name="Ma J."/>
        </authorList>
    </citation>
    <scope>NUCLEOTIDE SEQUENCE [LARGE SCALE GENOMIC DNA]</scope>
    <source>
        <strain evidence="2">JCM 4586</strain>
    </source>
</reference>
<comment type="caution">
    <text evidence="1">The sequence shown here is derived from an EMBL/GenBank/DDBJ whole genome shotgun (WGS) entry which is preliminary data.</text>
</comment>
<name>A0ABQ2Z2Y2_9ACTN</name>
<dbReference type="Proteomes" id="UP000659223">
    <property type="component" value="Unassembled WGS sequence"/>
</dbReference>
<dbReference type="EMBL" id="BMUT01000014">
    <property type="protein sequence ID" value="GGY02706.1"/>
    <property type="molecule type" value="Genomic_DNA"/>
</dbReference>
<evidence type="ECO:0000313" key="1">
    <source>
        <dbReference type="EMBL" id="GGY02706.1"/>
    </source>
</evidence>
<evidence type="ECO:0000313" key="2">
    <source>
        <dbReference type="Proteomes" id="UP000659223"/>
    </source>
</evidence>
<gene>
    <name evidence="1" type="ORF">GCM10010324_57110</name>
</gene>
<dbReference type="RefSeq" id="WP_190024631.1">
    <property type="nucleotide sequence ID" value="NZ_BMUT01000014.1"/>
</dbReference>
<organism evidence="1 2">
    <name type="scientific">Streptomyces hiroshimensis</name>
    <dbReference type="NCBI Taxonomy" id="66424"/>
    <lineage>
        <taxon>Bacteria</taxon>
        <taxon>Bacillati</taxon>
        <taxon>Actinomycetota</taxon>
        <taxon>Actinomycetes</taxon>
        <taxon>Kitasatosporales</taxon>
        <taxon>Streptomycetaceae</taxon>
        <taxon>Streptomyces</taxon>
    </lineage>
</organism>
<protein>
    <recommendedName>
        <fullName evidence="3">Transposase</fullName>
    </recommendedName>
</protein>
<accession>A0ABQ2Z2Y2</accession>
<keyword evidence="2" id="KW-1185">Reference proteome</keyword>
<sequence length="114" mass="12798">MTGHALKAGGAGELVRAAAMDVYYLPGNGPGRCNLLRIRQHDGLFQRELRRRGKSIQTSARSSHWLGTFNRSSRGLLRAAQLDHRGIEADLEPWRNKHTADIRLRTLVTWVNVA</sequence>